<gene>
    <name evidence="2" type="ORF">J3U87_20120</name>
</gene>
<evidence type="ECO:0000313" key="2">
    <source>
        <dbReference type="EMBL" id="QTD47898.1"/>
    </source>
</evidence>
<dbReference type="PANTHER" id="PTHR45527:SF1">
    <property type="entry name" value="FATTY ACID SYNTHASE"/>
    <property type="match status" value="1"/>
</dbReference>
<dbReference type="AlphaFoldDB" id="A0A8A4TGQ2"/>
<dbReference type="Gene3D" id="3.40.50.12780">
    <property type="entry name" value="N-terminal domain of ligase-like"/>
    <property type="match status" value="1"/>
</dbReference>
<reference evidence="2" key="1">
    <citation type="submission" date="2021-03" db="EMBL/GenBank/DDBJ databases">
        <title>Acanthopleuribacteraceae sp. M133.</title>
        <authorList>
            <person name="Wang G."/>
        </authorList>
    </citation>
    <scope>NUCLEOTIDE SEQUENCE</scope>
    <source>
        <strain evidence="2">M133</strain>
    </source>
</reference>
<dbReference type="EMBL" id="CP071793">
    <property type="protein sequence ID" value="QTD47898.1"/>
    <property type="molecule type" value="Genomic_DNA"/>
</dbReference>
<accession>A0A8A4TGQ2</accession>
<dbReference type="Proteomes" id="UP000663929">
    <property type="component" value="Chromosome"/>
</dbReference>
<dbReference type="GO" id="GO:0009366">
    <property type="term" value="C:enterobactin synthetase complex"/>
    <property type="evidence" value="ECO:0007669"/>
    <property type="project" value="TreeGrafter"/>
</dbReference>
<protein>
    <submittedName>
        <fullName evidence="2">AMP-binding protein</fullName>
    </submittedName>
</protein>
<dbReference type="GO" id="GO:0047527">
    <property type="term" value="F:2,3-dihydroxybenzoate-serine ligase activity"/>
    <property type="evidence" value="ECO:0007669"/>
    <property type="project" value="TreeGrafter"/>
</dbReference>
<name>A0A8A4TGQ2_SULCO</name>
<dbReference type="SUPFAM" id="SSF56801">
    <property type="entry name" value="Acetyl-CoA synthetase-like"/>
    <property type="match status" value="1"/>
</dbReference>
<evidence type="ECO:0000313" key="3">
    <source>
        <dbReference type="Proteomes" id="UP000663929"/>
    </source>
</evidence>
<dbReference type="InterPro" id="IPR000873">
    <property type="entry name" value="AMP-dep_synth/lig_dom"/>
</dbReference>
<keyword evidence="3" id="KW-1185">Reference proteome</keyword>
<organism evidence="2 3">
    <name type="scientific">Sulfidibacter corallicola</name>
    <dbReference type="NCBI Taxonomy" id="2818388"/>
    <lineage>
        <taxon>Bacteria</taxon>
        <taxon>Pseudomonadati</taxon>
        <taxon>Acidobacteriota</taxon>
        <taxon>Holophagae</taxon>
        <taxon>Acanthopleuribacterales</taxon>
        <taxon>Acanthopleuribacteraceae</taxon>
        <taxon>Sulfidibacter</taxon>
    </lineage>
</organism>
<dbReference type="GO" id="GO:0031177">
    <property type="term" value="F:phosphopantetheine binding"/>
    <property type="evidence" value="ECO:0007669"/>
    <property type="project" value="TreeGrafter"/>
</dbReference>
<dbReference type="Pfam" id="PF00501">
    <property type="entry name" value="AMP-binding"/>
    <property type="match status" value="1"/>
</dbReference>
<dbReference type="InterPro" id="IPR042099">
    <property type="entry name" value="ANL_N_sf"/>
</dbReference>
<dbReference type="GO" id="GO:0005829">
    <property type="term" value="C:cytosol"/>
    <property type="evidence" value="ECO:0007669"/>
    <property type="project" value="TreeGrafter"/>
</dbReference>
<sequence>MLSSSMSQRILKFFPILSSPFSFRSKQRGQAPTQTEAPTATTLFPDPAFEADAGSLAFQSTVEPVTKTQATERAATLLDFWFAIDFFEEQTRMTPHQIAVEFKSQAITYTGLNQRANALAHRMKSLGIGGQSRIGIALKPGIHWAAALLAGFKTGATVMVMPAEACTATFDRLPVSERPSLIVTEKSIIPELTARGAEAVSAVRASNETPYHRRCAPSREVHKLQTACWFSHDENQVTRNDNSSSQIDLACYLARRLRTAPTQPGTVTLQWASVHTEIAVLELFSTLSGGGTLRIADRES</sequence>
<dbReference type="RefSeq" id="WP_237377565.1">
    <property type="nucleotide sequence ID" value="NZ_CP071793.1"/>
</dbReference>
<dbReference type="GO" id="GO:0009239">
    <property type="term" value="P:enterobactin biosynthetic process"/>
    <property type="evidence" value="ECO:0007669"/>
    <property type="project" value="TreeGrafter"/>
</dbReference>
<proteinExistence type="predicted"/>
<dbReference type="GO" id="GO:0043041">
    <property type="term" value="P:amino acid activation for nonribosomal peptide biosynthetic process"/>
    <property type="evidence" value="ECO:0007669"/>
    <property type="project" value="TreeGrafter"/>
</dbReference>
<evidence type="ECO:0000259" key="1">
    <source>
        <dbReference type="Pfam" id="PF00501"/>
    </source>
</evidence>
<feature type="domain" description="AMP-dependent synthetase/ligase" evidence="1">
    <location>
        <begin position="87"/>
        <end position="190"/>
    </location>
</feature>
<dbReference type="KEGG" id="scor:J3U87_20120"/>
<dbReference type="PANTHER" id="PTHR45527">
    <property type="entry name" value="NONRIBOSOMAL PEPTIDE SYNTHETASE"/>
    <property type="match status" value="1"/>
</dbReference>